<reference evidence="1" key="2">
    <citation type="journal article" date="2024" name="Plant">
        <title>Genomic evolution and insights into agronomic trait innovations of Sesamum species.</title>
        <authorList>
            <person name="Miao H."/>
            <person name="Wang L."/>
            <person name="Qu L."/>
            <person name="Liu H."/>
            <person name="Sun Y."/>
            <person name="Le M."/>
            <person name="Wang Q."/>
            <person name="Wei S."/>
            <person name="Zheng Y."/>
            <person name="Lin W."/>
            <person name="Duan Y."/>
            <person name="Cao H."/>
            <person name="Xiong S."/>
            <person name="Wang X."/>
            <person name="Wei L."/>
            <person name="Li C."/>
            <person name="Ma Q."/>
            <person name="Ju M."/>
            <person name="Zhao R."/>
            <person name="Li G."/>
            <person name="Mu C."/>
            <person name="Tian Q."/>
            <person name="Mei H."/>
            <person name="Zhang T."/>
            <person name="Gao T."/>
            <person name="Zhang H."/>
        </authorList>
    </citation>
    <scope>NUCLEOTIDE SEQUENCE</scope>
    <source>
        <strain evidence="1">G02</strain>
    </source>
</reference>
<organism evidence="1">
    <name type="scientific">Sesamum radiatum</name>
    <name type="common">Black benniseed</name>
    <dbReference type="NCBI Taxonomy" id="300843"/>
    <lineage>
        <taxon>Eukaryota</taxon>
        <taxon>Viridiplantae</taxon>
        <taxon>Streptophyta</taxon>
        <taxon>Embryophyta</taxon>
        <taxon>Tracheophyta</taxon>
        <taxon>Spermatophyta</taxon>
        <taxon>Magnoliopsida</taxon>
        <taxon>eudicotyledons</taxon>
        <taxon>Gunneridae</taxon>
        <taxon>Pentapetalae</taxon>
        <taxon>asterids</taxon>
        <taxon>lamiids</taxon>
        <taxon>Lamiales</taxon>
        <taxon>Pedaliaceae</taxon>
        <taxon>Sesamum</taxon>
    </lineage>
</organism>
<gene>
    <name evidence="1" type="ORF">Sradi_5995500</name>
</gene>
<evidence type="ECO:0000313" key="1">
    <source>
        <dbReference type="EMBL" id="KAL0305782.1"/>
    </source>
</evidence>
<comment type="caution">
    <text evidence="1">The sequence shown here is derived from an EMBL/GenBank/DDBJ whole genome shotgun (WGS) entry which is preliminary data.</text>
</comment>
<reference evidence="1" key="1">
    <citation type="submission" date="2020-06" db="EMBL/GenBank/DDBJ databases">
        <authorList>
            <person name="Li T."/>
            <person name="Hu X."/>
            <person name="Zhang T."/>
            <person name="Song X."/>
            <person name="Zhang H."/>
            <person name="Dai N."/>
            <person name="Sheng W."/>
            <person name="Hou X."/>
            <person name="Wei L."/>
        </authorList>
    </citation>
    <scope>NUCLEOTIDE SEQUENCE</scope>
    <source>
        <strain evidence="1">G02</strain>
        <tissue evidence="1">Leaf</tissue>
    </source>
</reference>
<accession>A0AAW2KHS1</accession>
<name>A0AAW2KHS1_SESRA</name>
<dbReference type="AlphaFoldDB" id="A0AAW2KHS1"/>
<sequence>MEVLFVKTTRFDSYAEGANGSSVFMLELSSLTECSTEEGSVLEDGTEEYILDSSVTFSGKKLAGPGGILAGKGTWIQNIAALL</sequence>
<dbReference type="EMBL" id="JACGWJ010000028">
    <property type="protein sequence ID" value="KAL0305782.1"/>
    <property type="molecule type" value="Genomic_DNA"/>
</dbReference>
<protein>
    <submittedName>
        <fullName evidence="1">Uncharacterized protein</fullName>
    </submittedName>
</protein>
<proteinExistence type="predicted"/>